<dbReference type="InterPro" id="IPR011991">
    <property type="entry name" value="ArsR-like_HTH"/>
</dbReference>
<dbReference type="InParanoid" id="H1Z3G4"/>
<dbReference type="SUPFAM" id="SSF46785">
    <property type="entry name" value="Winged helix' DNA-binding domain"/>
    <property type="match status" value="2"/>
</dbReference>
<protein>
    <submittedName>
        <fullName evidence="3">Transcriptional regulator, MarR family</fullName>
    </submittedName>
</protein>
<keyword evidence="1" id="KW-0812">Transmembrane</keyword>
<keyword evidence="1" id="KW-1133">Transmembrane helix</keyword>
<dbReference type="EMBL" id="CM001436">
    <property type="protein sequence ID" value="EHQ34759.1"/>
    <property type="molecule type" value="Genomic_DNA"/>
</dbReference>
<name>H1Z3G4_9EURY</name>
<accession>H1Z3G4</accession>
<evidence type="ECO:0000313" key="4">
    <source>
        <dbReference type="Proteomes" id="UP000005741"/>
    </source>
</evidence>
<gene>
    <name evidence="3" type="ORF">Metlim_0634</name>
</gene>
<evidence type="ECO:0000256" key="1">
    <source>
        <dbReference type="SAM" id="Phobius"/>
    </source>
</evidence>
<feature type="domain" description="HTH arsR-type" evidence="2">
    <location>
        <begin position="166"/>
        <end position="236"/>
    </location>
</feature>
<dbReference type="Proteomes" id="UP000005741">
    <property type="component" value="Chromosome"/>
</dbReference>
<evidence type="ECO:0000259" key="2">
    <source>
        <dbReference type="SMART" id="SM00418"/>
    </source>
</evidence>
<organism evidence="3 4">
    <name type="scientific">Methanoplanus limicola DSM 2279</name>
    <dbReference type="NCBI Taxonomy" id="937775"/>
    <lineage>
        <taxon>Archaea</taxon>
        <taxon>Methanobacteriati</taxon>
        <taxon>Methanobacteriota</taxon>
        <taxon>Stenosarchaea group</taxon>
        <taxon>Methanomicrobia</taxon>
        <taxon>Methanomicrobiales</taxon>
        <taxon>Methanomicrobiaceae</taxon>
        <taxon>Methanoplanus</taxon>
    </lineage>
</organism>
<dbReference type="CDD" id="cd00090">
    <property type="entry name" value="HTH_ARSR"/>
    <property type="match status" value="2"/>
</dbReference>
<dbReference type="HOGENOM" id="CLU_084118_1_0_2"/>
<dbReference type="InterPro" id="IPR036390">
    <property type="entry name" value="WH_DNA-bd_sf"/>
</dbReference>
<dbReference type="OrthoDB" id="110607at2157"/>
<dbReference type="PANTHER" id="PTHR36216">
    <property type="entry name" value="TRANSCRIPTIONAL REGULATOR, TRMB"/>
    <property type="match status" value="1"/>
</dbReference>
<dbReference type="RefSeq" id="WP_004076461.1">
    <property type="nucleotide sequence ID" value="NZ_CM001436.1"/>
</dbReference>
<proteinExistence type="predicted"/>
<dbReference type="PANTHER" id="PTHR36216:SF1">
    <property type="entry name" value="HTH ARSR-TYPE DOMAIN-CONTAINING PROTEIN"/>
    <property type="match status" value="1"/>
</dbReference>
<dbReference type="Pfam" id="PF12840">
    <property type="entry name" value="HTH_20"/>
    <property type="match status" value="1"/>
</dbReference>
<dbReference type="STRING" id="937775.Metlim_0634"/>
<dbReference type="SMART" id="SM00418">
    <property type="entry name" value="HTH_ARSR"/>
    <property type="match status" value="2"/>
</dbReference>
<dbReference type="GO" id="GO:0003700">
    <property type="term" value="F:DNA-binding transcription factor activity"/>
    <property type="evidence" value="ECO:0007669"/>
    <property type="project" value="InterPro"/>
</dbReference>
<dbReference type="InterPro" id="IPR036388">
    <property type="entry name" value="WH-like_DNA-bd_sf"/>
</dbReference>
<feature type="domain" description="HTH arsR-type" evidence="2">
    <location>
        <begin position="82"/>
        <end position="165"/>
    </location>
</feature>
<sequence length="253" mass="29087">MMDLHQKLVIFFLLTALLCIYPGCCEYTVTFGESNSPDADISGADKSTTFRELPLWIKISYVASIIAGFFAIVKFLPPIVGRIRYVLANEKRKEIMDYISANPGKSVGQLAEELNTKRETIRYHLNRLEKNNHIVSEKDSNSKRIFINQNRFTGPERRIIALCHNPVKARIVAIILKYPGIKNSELKEELNISKSAVTWHIKKLDGADLLSTRISGKFRHYHIRSEFETLFIENLPDEIKDEYNLKANNQEDK</sequence>
<dbReference type="InterPro" id="IPR001845">
    <property type="entry name" value="HTH_ArsR_DNA-bd_dom"/>
</dbReference>
<dbReference type="Pfam" id="PF13412">
    <property type="entry name" value="HTH_24"/>
    <property type="match status" value="1"/>
</dbReference>
<feature type="transmembrane region" description="Helical" evidence="1">
    <location>
        <begin position="55"/>
        <end position="76"/>
    </location>
</feature>
<dbReference type="PATRIC" id="fig|937775.9.peg.741"/>
<dbReference type="Gene3D" id="1.10.10.10">
    <property type="entry name" value="Winged helix-like DNA-binding domain superfamily/Winged helix DNA-binding domain"/>
    <property type="match status" value="2"/>
</dbReference>
<keyword evidence="4" id="KW-1185">Reference proteome</keyword>
<reference evidence="3 4" key="1">
    <citation type="submission" date="2011-10" db="EMBL/GenBank/DDBJ databases">
        <title>The Improved High-Quality Draft genome of Methanoplanus limicola DSM 2279.</title>
        <authorList>
            <consortium name="US DOE Joint Genome Institute (JGI-PGF)"/>
            <person name="Lucas S."/>
            <person name="Copeland A."/>
            <person name="Lapidus A."/>
            <person name="Glavina del Rio T."/>
            <person name="Dalin E."/>
            <person name="Tice H."/>
            <person name="Bruce D."/>
            <person name="Goodwin L."/>
            <person name="Pitluck S."/>
            <person name="Peters L."/>
            <person name="Mikhailova N."/>
            <person name="Lu M."/>
            <person name="Kyrpides N."/>
            <person name="Mavromatis K."/>
            <person name="Ivanova N."/>
            <person name="Markowitz V."/>
            <person name="Cheng J.-F."/>
            <person name="Hugenholtz P."/>
            <person name="Woyke T."/>
            <person name="Wu D."/>
            <person name="Wirth R."/>
            <person name="Brambilla E.-M."/>
            <person name="Klenk H.-P."/>
            <person name="Eisen J.A."/>
        </authorList>
    </citation>
    <scope>NUCLEOTIDE SEQUENCE [LARGE SCALE GENOMIC DNA]</scope>
    <source>
        <strain evidence="3 4">DSM 2279</strain>
    </source>
</reference>
<evidence type="ECO:0000313" key="3">
    <source>
        <dbReference type="EMBL" id="EHQ34759.1"/>
    </source>
</evidence>
<keyword evidence="1" id="KW-0472">Membrane</keyword>
<dbReference type="AlphaFoldDB" id="H1Z3G4"/>